<keyword evidence="5 7" id="KW-1133">Transmembrane helix</keyword>
<comment type="subcellular location">
    <subcellularLocation>
        <location evidence="1 7">Cell membrane</location>
        <topology evidence="1 7">Multi-pass membrane protein</topology>
    </subcellularLocation>
</comment>
<feature type="transmembrane region" description="Helical" evidence="7">
    <location>
        <begin position="48"/>
        <end position="67"/>
    </location>
</feature>
<comment type="caution">
    <text evidence="7">Lacks conserved residue(s) required for the propagation of feature annotation.</text>
</comment>
<dbReference type="InterPro" id="IPR002771">
    <property type="entry name" value="Multi_antbiot-R_MarC"/>
</dbReference>
<comment type="caution">
    <text evidence="8">The sequence shown here is derived from an EMBL/GenBank/DDBJ whole genome shotgun (WGS) entry which is preliminary data.</text>
</comment>
<evidence type="ECO:0000256" key="1">
    <source>
        <dbReference type="ARBA" id="ARBA00004651"/>
    </source>
</evidence>
<dbReference type="PANTHER" id="PTHR33508:SF1">
    <property type="entry name" value="UPF0056 MEMBRANE PROTEIN YHCE"/>
    <property type="match status" value="1"/>
</dbReference>
<evidence type="ECO:0000256" key="2">
    <source>
        <dbReference type="ARBA" id="ARBA00009784"/>
    </source>
</evidence>
<evidence type="ECO:0000256" key="7">
    <source>
        <dbReference type="RuleBase" id="RU362048"/>
    </source>
</evidence>
<keyword evidence="3" id="KW-1003">Cell membrane</keyword>
<sequence length="225" mass="23989">MSQFINIFVAVFAALFPVVNPLGGAPIFVQMTRVCSPLIRAKLARKVAINGFIILIVSMLAGTRILTFFGISLPVLRVAGGLVVTYVGWSILHQGDASAESPSAEAVSDVDIHSVEAQAFYPLTMPLTVGPGSIATAVALGSQSSFEHAFNSTVLMIELIGTICGLAAVSLSVYFAYRYAGDIERLLGRNGTNVVMRLFAFILLCIGMQIMWLGIRELITGLPHG</sequence>
<gene>
    <name evidence="8" type="ORF">GCM10007301_36620</name>
</gene>
<evidence type="ECO:0000256" key="3">
    <source>
        <dbReference type="ARBA" id="ARBA00022475"/>
    </source>
</evidence>
<feature type="transmembrane region" description="Helical" evidence="7">
    <location>
        <begin position="74"/>
        <end position="92"/>
    </location>
</feature>
<feature type="transmembrane region" description="Helical" evidence="7">
    <location>
        <begin position="198"/>
        <end position="215"/>
    </location>
</feature>
<reference evidence="8" key="1">
    <citation type="journal article" date="2014" name="Int. J. Syst. Evol. Microbiol.">
        <title>Complete genome sequence of Corynebacterium casei LMG S-19264T (=DSM 44701T), isolated from a smear-ripened cheese.</title>
        <authorList>
            <consortium name="US DOE Joint Genome Institute (JGI-PGF)"/>
            <person name="Walter F."/>
            <person name="Albersmeier A."/>
            <person name="Kalinowski J."/>
            <person name="Ruckert C."/>
        </authorList>
    </citation>
    <scope>NUCLEOTIDE SEQUENCE</scope>
    <source>
        <strain evidence="8">CCM 7897</strain>
    </source>
</reference>
<dbReference type="RefSeq" id="WP_244644522.1">
    <property type="nucleotide sequence ID" value="NZ_BMCT01000005.1"/>
</dbReference>
<feature type="transmembrane region" description="Helical" evidence="7">
    <location>
        <begin position="154"/>
        <end position="177"/>
    </location>
</feature>
<comment type="similarity">
    <text evidence="2 7">Belongs to the UPF0056 (MarC) family.</text>
</comment>
<protein>
    <recommendedName>
        <fullName evidence="7">UPF0056 membrane protein</fullName>
    </recommendedName>
</protein>
<evidence type="ECO:0000256" key="4">
    <source>
        <dbReference type="ARBA" id="ARBA00022692"/>
    </source>
</evidence>
<dbReference type="PANTHER" id="PTHR33508">
    <property type="entry name" value="UPF0056 MEMBRANE PROTEIN YHCE"/>
    <property type="match status" value="1"/>
</dbReference>
<accession>A0A917C5W2</accession>
<dbReference type="EMBL" id="BMCT01000005">
    <property type="protein sequence ID" value="GGF73482.1"/>
    <property type="molecule type" value="Genomic_DNA"/>
</dbReference>
<dbReference type="NCBIfam" id="TIGR00427">
    <property type="entry name" value="NAAT family transporter"/>
    <property type="match status" value="1"/>
</dbReference>
<keyword evidence="9" id="KW-1185">Reference proteome</keyword>
<evidence type="ECO:0000313" key="8">
    <source>
        <dbReference type="EMBL" id="GGF73482.1"/>
    </source>
</evidence>
<evidence type="ECO:0000313" key="9">
    <source>
        <dbReference type="Proteomes" id="UP000606044"/>
    </source>
</evidence>
<organism evidence="8 9">
    <name type="scientific">Azorhizobium oxalatiphilum</name>
    <dbReference type="NCBI Taxonomy" id="980631"/>
    <lineage>
        <taxon>Bacteria</taxon>
        <taxon>Pseudomonadati</taxon>
        <taxon>Pseudomonadota</taxon>
        <taxon>Alphaproteobacteria</taxon>
        <taxon>Hyphomicrobiales</taxon>
        <taxon>Xanthobacteraceae</taxon>
        <taxon>Azorhizobium</taxon>
    </lineage>
</organism>
<reference evidence="8" key="2">
    <citation type="submission" date="2020-09" db="EMBL/GenBank/DDBJ databases">
        <authorList>
            <person name="Sun Q."/>
            <person name="Sedlacek I."/>
        </authorList>
    </citation>
    <scope>NUCLEOTIDE SEQUENCE</scope>
    <source>
        <strain evidence="8">CCM 7897</strain>
    </source>
</reference>
<dbReference type="Pfam" id="PF01914">
    <property type="entry name" value="MarC"/>
    <property type="match status" value="1"/>
</dbReference>
<keyword evidence="6 7" id="KW-0472">Membrane</keyword>
<keyword evidence="4 7" id="KW-0812">Transmembrane</keyword>
<evidence type="ECO:0000256" key="5">
    <source>
        <dbReference type="ARBA" id="ARBA00022989"/>
    </source>
</evidence>
<dbReference type="GO" id="GO:0005886">
    <property type="term" value="C:plasma membrane"/>
    <property type="evidence" value="ECO:0007669"/>
    <property type="project" value="UniProtKB-SubCell"/>
</dbReference>
<proteinExistence type="inferred from homology"/>
<evidence type="ECO:0000256" key="6">
    <source>
        <dbReference type="ARBA" id="ARBA00023136"/>
    </source>
</evidence>
<name>A0A917C5W2_9HYPH</name>
<dbReference type="AlphaFoldDB" id="A0A917C5W2"/>
<dbReference type="Proteomes" id="UP000606044">
    <property type="component" value="Unassembled WGS sequence"/>
</dbReference>